<dbReference type="EMBL" id="NVUK01000017">
    <property type="protein sequence ID" value="PCI77372.1"/>
    <property type="molecule type" value="Genomic_DNA"/>
</dbReference>
<evidence type="ECO:0000256" key="1">
    <source>
        <dbReference type="ARBA" id="ARBA00004496"/>
    </source>
</evidence>
<comment type="miscellaneous">
    <text evidence="15">The active site is a redox-active disulfide bond.</text>
</comment>
<feature type="disulfide bond" description="Redox-active" evidence="14">
    <location>
        <begin position="44"/>
        <end position="49"/>
    </location>
</feature>
<evidence type="ECO:0000259" key="17">
    <source>
        <dbReference type="Pfam" id="PF07992"/>
    </source>
</evidence>
<feature type="domain" description="FAD/NAD(P)-binding" evidence="17">
    <location>
        <begin position="8"/>
        <end position="323"/>
    </location>
</feature>
<feature type="binding site" evidence="13">
    <location>
        <position position="203"/>
    </location>
    <ligand>
        <name>NAD(+)</name>
        <dbReference type="ChEBI" id="CHEBI:57540"/>
    </ligand>
</feature>
<accession>A0A2A4X3W2</accession>
<gene>
    <name evidence="18" type="primary">lpdA</name>
    <name evidence="18" type="ORF">COB21_03130</name>
</gene>
<feature type="binding site" evidence="13">
    <location>
        <position position="308"/>
    </location>
    <ligand>
        <name>FAD</name>
        <dbReference type="ChEBI" id="CHEBI:57692"/>
    </ligand>
</feature>
<evidence type="ECO:0000313" key="19">
    <source>
        <dbReference type="Proteomes" id="UP000218775"/>
    </source>
</evidence>
<comment type="caution">
    <text evidence="18">The sequence shown here is derived from an EMBL/GenBank/DDBJ whole genome shotgun (WGS) entry which is preliminary data.</text>
</comment>
<feature type="binding site" evidence="13">
    <location>
        <begin position="180"/>
        <end position="187"/>
    </location>
    <ligand>
        <name>NAD(+)</name>
        <dbReference type="ChEBI" id="CHEBI:57540"/>
    </ligand>
</feature>
<proteinExistence type="inferred from homology"/>
<dbReference type="PROSITE" id="PS00076">
    <property type="entry name" value="PYRIDINE_REDOX_1"/>
    <property type="match status" value="1"/>
</dbReference>
<comment type="cofactor">
    <cofactor evidence="13 15">
        <name>FAD</name>
        <dbReference type="ChEBI" id="CHEBI:57692"/>
    </cofactor>
    <text evidence="13 15">Binds 1 FAD per subunit.</text>
</comment>
<dbReference type="InterPro" id="IPR001100">
    <property type="entry name" value="Pyr_nuc-diS_OxRdtase"/>
</dbReference>
<dbReference type="PANTHER" id="PTHR22912">
    <property type="entry name" value="DISULFIDE OXIDOREDUCTASE"/>
    <property type="match status" value="1"/>
</dbReference>
<feature type="binding site" evidence="13">
    <location>
        <position position="267"/>
    </location>
    <ligand>
        <name>NAD(+)</name>
        <dbReference type="ChEBI" id="CHEBI:57540"/>
    </ligand>
</feature>
<comment type="similarity">
    <text evidence="2 15">Belongs to the class-I pyridine nucleotide-disulfide oxidoreductase family.</text>
</comment>
<evidence type="ECO:0000256" key="10">
    <source>
        <dbReference type="ARBA" id="ARBA00023284"/>
    </source>
</evidence>
<evidence type="ECO:0000313" key="18">
    <source>
        <dbReference type="EMBL" id="PCI77372.1"/>
    </source>
</evidence>
<sequence length="464" mass="48660">MTSKETHDMIVIGAGPGGYVAAIKAAQNGKKVALVEKNYLGGTCLNVGCIPSKALLAGSGLVKKIQKAKEFGINISEITIDYSKMHARKDKVVSQIRTSLQGLLKANKIDVIEGSAAFTGAHTIKVTGKISQILKAPSIIIACGSEPTNVPIFPCDHKLILNSTSILELKTLPTSLCIVGGGYIGCEFASLFSSLGVKVTIVEALDSIIEAQGATLSKALNAAFKKEGIEIKTGAQVERIEKNKDSVTLHIKDGTTITADLALVSVGRKINTKSLDLDKAGLAPNKMGAIEVNAQMETNTPGVYAIGDVTGISMLAHVASHQGIVAATNAIGGNASMRYEAIPAVIFTHPEIASVGLTKEQAEKRGFKINIGKFPFMALGKSIASSETEGFTEIISDKETDAILGAHIIGAHAASLIGQMALAINNELTLDCVVETIHAHPTLSEGWLEGSLLAKGEPIHFPPR</sequence>
<dbReference type="PIRSF" id="PIRSF000350">
    <property type="entry name" value="Mercury_reductase_MerA"/>
    <property type="match status" value="1"/>
</dbReference>
<keyword evidence="6 13" id="KW-0274">FAD</keyword>
<dbReference type="FunFam" id="3.30.390.30:FF:000001">
    <property type="entry name" value="Dihydrolipoyl dehydrogenase"/>
    <property type="match status" value="1"/>
</dbReference>
<keyword evidence="4" id="KW-0963">Cytoplasm</keyword>
<feature type="binding site" evidence="13">
    <location>
        <position position="53"/>
    </location>
    <ligand>
        <name>FAD</name>
        <dbReference type="ChEBI" id="CHEBI:57692"/>
    </ligand>
</feature>
<evidence type="ECO:0000256" key="3">
    <source>
        <dbReference type="ARBA" id="ARBA00012608"/>
    </source>
</evidence>
<dbReference type="NCBIfam" id="TIGR01350">
    <property type="entry name" value="lipoamide_DH"/>
    <property type="match status" value="1"/>
</dbReference>
<evidence type="ECO:0000256" key="11">
    <source>
        <dbReference type="ARBA" id="ARBA00049187"/>
    </source>
</evidence>
<dbReference type="Gene3D" id="3.50.50.60">
    <property type="entry name" value="FAD/NAD(P)-binding domain"/>
    <property type="match status" value="2"/>
</dbReference>
<protein>
    <recommendedName>
        <fullName evidence="3 15">Dihydrolipoyl dehydrogenase</fullName>
        <ecNumber evidence="3 15">1.8.1.4</ecNumber>
    </recommendedName>
</protein>
<keyword evidence="8 13" id="KW-0520">NAD</keyword>
<keyword evidence="7 15" id="KW-0560">Oxidoreductase</keyword>
<evidence type="ECO:0000256" key="4">
    <source>
        <dbReference type="ARBA" id="ARBA00022490"/>
    </source>
</evidence>
<dbReference type="InterPro" id="IPR006258">
    <property type="entry name" value="Lipoamide_DH"/>
</dbReference>
<evidence type="ECO:0000256" key="9">
    <source>
        <dbReference type="ARBA" id="ARBA00023157"/>
    </source>
</evidence>
<dbReference type="Gene3D" id="3.30.390.30">
    <property type="match status" value="1"/>
</dbReference>
<evidence type="ECO:0000256" key="13">
    <source>
        <dbReference type="PIRSR" id="PIRSR000350-3"/>
    </source>
</evidence>
<dbReference type="AlphaFoldDB" id="A0A2A4X3W2"/>
<evidence type="ECO:0000256" key="8">
    <source>
        <dbReference type="ARBA" id="ARBA00023027"/>
    </source>
</evidence>
<dbReference type="PANTHER" id="PTHR22912:SF217">
    <property type="entry name" value="DIHYDROLIPOYL DEHYDROGENASE"/>
    <property type="match status" value="1"/>
</dbReference>
<feature type="binding site" evidence="13">
    <location>
        <begin position="314"/>
        <end position="317"/>
    </location>
    <ligand>
        <name>FAD</name>
        <dbReference type="ChEBI" id="CHEBI:57692"/>
    </ligand>
</feature>
<dbReference type="GO" id="GO:0050660">
    <property type="term" value="F:flavin adenine dinucleotide binding"/>
    <property type="evidence" value="ECO:0007669"/>
    <property type="project" value="InterPro"/>
</dbReference>
<dbReference type="PRINTS" id="PR00368">
    <property type="entry name" value="FADPNR"/>
</dbReference>
<keyword evidence="9" id="KW-1015">Disulfide bond</keyword>
<dbReference type="InterPro" id="IPR004099">
    <property type="entry name" value="Pyr_nucl-diS_OxRdtase_dimer"/>
</dbReference>
<comment type="catalytic activity">
    <reaction evidence="11 15">
        <text>N(6)-[(R)-dihydrolipoyl]-L-lysyl-[protein] + NAD(+) = N(6)-[(R)-lipoyl]-L-lysyl-[protein] + NADH + H(+)</text>
        <dbReference type="Rhea" id="RHEA:15045"/>
        <dbReference type="Rhea" id="RHEA-COMP:10474"/>
        <dbReference type="Rhea" id="RHEA-COMP:10475"/>
        <dbReference type="ChEBI" id="CHEBI:15378"/>
        <dbReference type="ChEBI" id="CHEBI:57540"/>
        <dbReference type="ChEBI" id="CHEBI:57945"/>
        <dbReference type="ChEBI" id="CHEBI:83099"/>
        <dbReference type="ChEBI" id="CHEBI:83100"/>
        <dbReference type="EC" id="1.8.1.4"/>
    </reaction>
</comment>
<organism evidence="18 19">
    <name type="scientific">Aerophobetes bacterium</name>
    <dbReference type="NCBI Taxonomy" id="2030807"/>
    <lineage>
        <taxon>Bacteria</taxon>
        <taxon>Candidatus Aerophobota</taxon>
    </lineage>
</organism>
<evidence type="ECO:0000256" key="5">
    <source>
        <dbReference type="ARBA" id="ARBA00022630"/>
    </source>
</evidence>
<feature type="domain" description="Pyridine nucleotide-disulphide oxidoreductase dimerisation" evidence="16">
    <location>
        <begin position="342"/>
        <end position="447"/>
    </location>
</feature>
<dbReference type="InterPro" id="IPR050151">
    <property type="entry name" value="Class-I_Pyr_Nuc-Dis_Oxidored"/>
</dbReference>
<dbReference type="Proteomes" id="UP000218775">
    <property type="component" value="Unassembled WGS sequence"/>
</dbReference>
<keyword evidence="5 15" id="KW-0285">Flavoprotein</keyword>
<evidence type="ECO:0000256" key="12">
    <source>
        <dbReference type="PIRSR" id="PIRSR000350-2"/>
    </source>
</evidence>
<reference evidence="19" key="1">
    <citation type="submission" date="2017-08" db="EMBL/GenBank/DDBJ databases">
        <title>A dynamic microbial community with high functional redundancy inhabits the cold, oxic subseafloor aquifer.</title>
        <authorList>
            <person name="Tully B.J."/>
            <person name="Wheat C.G."/>
            <person name="Glazer B.T."/>
            <person name="Huber J.A."/>
        </authorList>
    </citation>
    <scope>NUCLEOTIDE SEQUENCE [LARGE SCALE GENOMIC DNA]</scope>
</reference>
<keyword evidence="10 15" id="KW-0676">Redox-active center</keyword>
<evidence type="ECO:0000256" key="14">
    <source>
        <dbReference type="PIRSR" id="PIRSR000350-4"/>
    </source>
</evidence>
<dbReference type="PRINTS" id="PR00411">
    <property type="entry name" value="PNDRDTASEI"/>
</dbReference>
<dbReference type="SUPFAM" id="SSF51905">
    <property type="entry name" value="FAD/NAD(P)-binding domain"/>
    <property type="match status" value="1"/>
</dbReference>
<evidence type="ECO:0000256" key="7">
    <source>
        <dbReference type="ARBA" id="ARBA00023002"/>
    </source>
</evidence>
<keyword evidence="13" id="KW-0547">Nucleotide-binding</keyword>
<dbReference type="GO" id="GO:0004148">
    <property type="term" value="F:dihydrolipoyl dehydrogenase (NADH) activity"/>
    <property type="evidence" value="ECO:0007669"/>
    <property type="project" value="UniProtKB-EC"/>
</dbReference>
<dbReference type="Pfam" id="PF07992">
    <property type="entry name" value="Pyr_redox_2"/>
    <property type="match status" value="1"/>
</dbReference>
<dbReference type="InterPro" id="IPR012999">
    <property type="entry name" value="Pyr_OxRdtase_I_AS"/>
</dbReference>
<dbReference type="InterPro" id="IPR023753">
    <property type="entry name" value="FAD/NAD-binding_dom"/>
</dbReference>
<feature type="active site" description="Proton acceptor" evidence="12">
    <location>
        <position position="440"/>
    </location>
</feature>
<evidence type="ECO:0000256" key="15">
    <source>
        <dbReference type="RuleBase" id="RU003692"/>
    </source>
</evidence>
<evidence type="ECO:0000256" key="2">
    <source>
        <dbReference type="ARBA" id="ARBA00007532"/>
    </source>
</evidence>
<dbReference type="SUPFAM" id="SSF55424">
    <property type="entry name" value="FAD/NAD-linked reductases, dimerisation (C-terminal) domain"/>
    <property type="match status" value="1"/>
</dbReference>
<dbReference type="GO" id="GO:0005737">
    <property type="term" value="C:cytoplasm"/>
    <property type="evidence" value="ECO:0007669"/>
    <property type="project" value="UniProtKB-SubCell"/>
</dbReference>
<comment type="subcellular location">
    <subcellularLocation>
        <location evidence="1">Cytoplasm</location>
    </subcellularLocation>
</comment>
<evidence type="ECO:0000256" key="6">
    <source>
        <dbReference type="ARBA" id="ARBA00022827"/>
    </source>
</evidence>
<dbReference type="EC" id="1.8.1.4" evidence="3 15"/>
<evidence type="ECO:0000259" key="16">
    <source>
        <dbReference type="Pfam" id="PF02852"/>
    </source>
</evidence>
<dbReference type="InterPro" id="IPR036188">
    <property type="entry name" value="FAD/NAD-bd_sf"/>
</dbReference>
<dbReference type="Pfam" id="PF02852">
    <property type="entry name" value="Pyr_redox_dim"/>
    <property type="match status" value="1"/>
</dbReference>
<dbReference type="InterPro" id="IPR016156">
    <property type="entry name" value="FAD/NAD-linked_Rdtase_dimer_sf"/>
</dbReference>
<dbReference type="GO" id="GO:0006103">
    <property type="term" value="P:2-oxoglutarate metabolic process"/>
    <property type="evidence" value="ECO:0007669"/>
    <property type="project" value="TreeGrafter"/>
</dbReference>
<name>A0A2A4X3W2_UNCAE</name>